<dbReference type="InterPro" id="IPR015422">
    <property type="entry name" value="PyrdxlP-dep_Trfase_small"/>
</dbReference>
<dbReference type="PANTHER" id="PTHR43686">
    <property type="entry name" value="SULFURTRANSFERASE-RELATED"/>
    <property type="match status" value="1"/>
</dbReference>
<evidence type="ECO:0000313" key="5">
    <source>
        <dbReference type="Proteomes" id="UP000321570"/>
    </source>
</evidence>
<evidence type="ECO:0000259" key="3">
    <source>
        <dbReference type="Pfam" id="PF01171"/>
    </source>
</evidence>
<dbReference type="Pfam" id="PF01171">
    <property type="entry name" value="ATP_bind_3"/>
    <property type="match status" value="1"/>
</dbReference>
<evidence type="ECO:0000256" key="1">
    <source>
        <dbReference type="SAM" id="MobiDB-lite"/>
    </source>
</evidence>
<feature type="region of interest" description="Disordered" evidence="1">
    <location>
        <begin position="1031"/>
        <end position="1059"/>
    </location>
</feature>
<dbReference type="Gene3D" id="3.40.50.620">
    <property type="entry name" value="HUPs"/>
    <property type="match status" value="1"/>
</dbReference>
<dbReference type="PANTHER" id="PTHR43686:SF1">
    <property type="entry name" value="AMINOTRAN_5 DOMAIN-CONTAINING PROTEIN"/>
    <property type="match status" value="1"/>
</dbReference>
<dbReference type="EMBL" id="CABIJS010000188">
    <property type="protein sequence ID" value="VUZ45776.1"/>
    <property type="molecule type" value="Genomic_DNA"/>
</dbReference>
<keyword evidence="5" id="KW-1185">Reference proteome</keyword>
<name>A0A564YEZ0_HYMDI</name>
<dbReference type="CDD" id="cd24138">
    <property type="entry name" value="TtcA-like"/>
    <property type="match status" value="1"/>
</dbReference>
<evidence type="ECO:0008006" key="6">
    <source>
        <dbReference type="Google" id="ProtNLM"/>
    </source>
</evidence>
<evidence type="ECO:0000259" key="2">
    <source>
        <dbReference type="Pfam" id="PF00266"/>
    </source>
</evidence>
<feature type="compositionally biased region" description="Polar residues" evidence="1">
    <location>
        <begin position="1032"/>
        <end position="1049"/>
    </location>
</feature>
<dbReference type="AlphaFoldDB" id="A0A564YEZ0"/>
<dbReference type="Gene3D" id="3.90.1150.10">
    <property type="entry name" value="Aspartate Aminotransferase, domain 1"/>
    <property type="match status" value="1"/>
</dbReference>
<dbReference type="Pfam" id="PF00266">
    <property type="entry name" value="Aminotran_5"/>
    <property type="match status" value="1"/>
</dbReference>
<feature type="compositionally biased region" description="Polar residues" evidence="1">
    <location>
        <begin position="650"/>
        <end position="679"/>
    </location>
</feature>
<dbReference type="InterPro" id="IPR015421">
    <property type="entry name" value="PyrdxlP-dep_Trfase_major"/>
</dbReference>
<feature type="domain" description="tRNA(Ile)-lysidine/2-thiocytidine synthase N-terminal" evidence="3">
    <location>
        <begin position="799"/>
        <end position="969"/>
    </location>
</feature>
<feature type="non-terminal residue" evidence="4">
    <location>
        <position position="1"/>
    </location>
</feature>
<dbReference type="SUPFAM" id="SSF53383">
    <property type="entry name" value="PLP-dependent transferases"/>
    <property type="match status" value="1"/>
</dbReference>
<dbReference type="Gene3D" id="3.40.640.10">
    <property type="entry name" value="Type I PLP-dependent aspartate aminotransferase-like (Major domain)"/>
    <property type="match status" value="1"/>
</dbReference>
<evidence type="ECO:0000313" key="4">
    <source>
        <dbReference type="EMBL" id="VUZ45776.1"/>
    </source>
</evidence>
<dbReference type="Proteomes" id="UP000321570">
    <property type="component" value="Unassembled WGS sequence"/>
</dbReference>
<accession>A0A564YEZ0</accession>
<dbReference type="InterPro" id="IPR011063">
    <property type="entry name" value="TilS/TtcA_N"/>
</dbReference>
<dbReference type="InterPro" id="IPR000192">
    <property type="entry name" value="Aminotrans_V_dom"/>
</dbReference>
<proteinExistence type="predicted"/>
<gene>
    <name evidence="4" type="ORF">WMSIL1_LOCUS5728</name>
</gene>
<dbReference type="SUPFAM" id="SSF52402">
    <property type="entry name" value="Adenine nucleotide alpha hydrolases-like"/>
    <property type="match status" value="1"/>
</dbReference>
<sequence>TNIHGFDKSEDFFDYINKSVIGYNKVFTGVFGDRRVVYCDYIASGRSLSFIEDFIYNEVLPNYGNTHTMTSVTSIQTTMYRHEAKDIVRNAVRASDYDAVFFVGSGCTGAVHKLIHNLHLENPPIVITGPFEHHSNMLPWRHLAAKIVRLKTDKSGNVSYEHLGEVLEKEEKNAKNLGCHVIVCLAAASNVTGILVDVDKFSALVHRHGGLVFWDYATAAPYVRIDMNPVVVGPECDLVYKDAVYFSMHKFVGGVQTPGLLIAKRVLFKAGEKYPDGCGGGSVCFVRREHQVYLKDVEEREEGGTPAIIESIRAGLAMQLKEAVTPEVIMDREEVIVKRAWKYFKKCPNLLVLGGEEAPRLPIFSVVIRHVFPDITAAEGQNGEQQPCNRPMYLHHTFVAALLNDLFGIQCRSGCVCAGPYAMDLLGIDESLAKLYEDALVISGTSACHMTKPYESVSREVLRPGFTRFSIPYFMSDEEANFVLEAVCFIAEYGWAFLPLYTYDTMTGEWKHRKQDQLEGRQWLGHIKYAKEGMIWRRAKPKARGALPKTLQDCLLAAKVELKRAVDFVKNPNISPVPDVTASFDQISQKLRWFVLPCEAAAQIRGEIGQLAISTGPSSPWIPGTMDPCTSTLFSTTSSKSVKSEDTLCSCSQNENTRSPARPLSSNQPNDPNSHSNSGGHLPPEEHFLQDFQQGNNSHVDDNSDAPLICRGSPQSPSVAVNEDVLVGSDEEIDIEELNVINGLKGLYVSALSINGLNRPSSRMNKKDEKSLWRRPIKQLYKPFLQAINDFRMIQPGDKILVCLSGGKDSLSLLHCMHAYQETCRRRTDYPSFEIGAVTVDPGSSAFNPRPLIPYLAELGVEYLYEEQKIMDKATELGDQCSSICSFCSRMKRGRIYAAALKHGYNVIALGQHLDDLAESFVMSCFHNGAMNTMKAHYIILSKNLRVIRPLVYVREKMTRAFAEMAGLPVIPENCPACFQMPKERMRIKRILGEYEVVFPNLYSSLQSAMMPLISRDEALGLSGYEDAKNAISGNPQMHSNPNDNSESLPFSFPRPKTK</sequence>
<organism evidence="4 5">
    <name type="scientific">Hymenolepis diminuta</name>
    <name type="common">Rat tapeworm</name>
    <dbReference type="NCBI Taxonomy" id="6216"/>
    <lineage>
        <taxon>Eukaryota</taxon>
        <taxon>Metazoa</taxon>
        <taxon>Spiralia</taxon>
        <taxon>Lophotrochozoa</taxon>
        <taxon>Platyhelminthes</taxon>
        <taxon>Cestoda</taxon>
        <taxon>Eucestoda</taxon>
        <taxon>Cyclophyllidea</taxon>
        <taxon>Hymenolepididae</taxon>
        <taxon>Hymenolepis</taxon>
    </lineage>
</organism>
<dbReference type="InterPro" id="IPR014729">
    <property type="entry name" value="Rossmann-like_a/b/a_fold"/>
</dbReference>
<feature type="region of interest" description="Disordered" evidence="1">
    <location>
        <begin position="650"/>
        <end position="687"/>
    </location>
</feature>
<feature type="domain" description="Aminotransferase class V" evidence="2">
    <location>
        <begin position="56"/>
        <end position="420"/>
    </location>
</feature>
<reference evidence="4 5" key="1">
    <citation type="submission" date="2019-07" db="EMBL/GenBank/DDBJ databases">
        <authorList>
            <person name="Jastrzebski P J."/>
            <person name="Paukszto L."/>
            <person name="Jastrzebski P J."/>
        </authorList>
    </citation>
    <scope>NUCLEOTIDE SEQUENCE [LARGE SCALE GENOMIC DNA]</scope>
    <source>
        <strain evidence="4 5">WMS-il1</strain>
    </source>
</reference>
<protein>
    <recommendedName>
        <fullName evidence="6">Aminotransferase class V domain-containing protein</fullName>
    </recommendedName>
</protein>
<dbReference type="InterPro" id="IPR015424">
    <property type="entry name" value="PyrdxlP-dep_Trfase"/>
</dbReference>